<dbReference type="GO" id="GO:0031956">
    <property type="term" value="F:medium-chain fatty acid-CoA ligase activity"/>
    <property type="evidence" value="ECO:0007669"/>
    <property type="project" value="TreeGrafter"/>
</dbReference>
<dbReference type="InterPro" id="IPR045851">
    <property type="entry name" value="AMP-bd_C_sf"/>
</dbReference>
<dbReference type="GO" id="GO:0006631">
    <property type="term" value="P:fatty acid metabolic process"/>
    <property type="evidence" value="ECO:0007669"/>
    <property type="project" value="TreeGrafter"/>
</dbReference>
<reference evidence="5 6" key="1">
    <citation type="submission" date="2018-10" db="EMBL/GenBank/DDBJ databases">
        <authorList>
            <person name="Chen W.-M."/>
        </authorList>
    </citation>
    <scope>NUCLEOTIDE SEQUENCE [LARGE SCALE GENOMIC DNA]</scope>
    <source>
        <strain evidence="5 6">THS-13</strain>
    </source>
</reference>
<dbReference type="AlphaFoldDB" id="A0A3N0VLH6"/>
<dbReference type="InParanoid" id="A0A3N0VLH6"/>
<dbReference type="NCBIfam" id="NF005801">
    <property type="entry name" value="PRK07656.1"/>
    <property type="match status" value="1"/>
</dbReference>
<evidence type="ECO:0000259" key="3">
    <source>
        <dbReference type="Pfam" id="PF00501"/>
    </source>
</evidence>
<dbReference type="Pfam" id="PF00501">
    <property type="entry name" value="AMP-binding"/>
    <property type="match status" value="1"/>
</dbReference>
<evidence type="ECO:0000259" key="4">
    <source>
        <dbReference type="Pfam" id="PF13193"/>
    </source>
</evidence>
<comment type="caution">
    <text evidence="5">The sequence shown here is derived from an EMBL/GenBank/DDBJ whole genome shotgun (WGS) entry which is preliminary data.</text>
</comment>
<dbReference type="Proteomes" id="UP000282106">
    <property type="component" value="Unassembled WGS sequence"/>
</dbReference>
<feature type="domain" description="AMP-dependent synthetase/ligase" evidence="3">
    <location>
        <begin position="9"/>
        <end position="381"/>
    </location>
</feature>
<protein>
    <submittedName>
        <fullName evidence="5">Fatty acid--CoA ligase family protein</fullName>
    </submittedName>
</protein>
<comment type="similarity">
    <text evidence="1">Belongs to the ATP-dependent AMP-binding enzyme family.</text>
</comment>
<dbReference type="InterPro" id="IPR025110">
    <property type="entry name" value="AMP-bd_C"/>
</dbReference>
<dbReference type="EMBL" id="RJVO01000001">
    <property type="protein sequence ID" value="ROH93561.1"/>
    <property type="molecule type" value="Genomic_DNA"/>
</dbReference>
<dbReference type="Pfam" id="PF13193">
    <property type="entry name" value="AMP-binding_C"/>
    <property type="match status" value="1"/>
</dbReference>
<dbReference type="SUPFAM" id="SSF56801">
    <property type="entry name" value="Acetyl-CoA synthetase-like"/>
    <property type="match status" value="1"/>
</dbReference>
<organism evidence="5 6">
    <name type="scientific">Stagnimonas aquatica</name>
    <dbReference type="NCBI Taxonomy" id="2689987"/>
    <lineage>
        <taxon>Bacteria</taxon>
        <taxon>Pseudomonadati</taxon>
        <taxon>Pseudomonadota</taxon>
        <taxon>Gammaproteobacteria</taxon>
        <taxon>Nevskiales</taxon>
        <taxon>Nevskiaceae</taxon>
        <taxon>Stagnimonas</taxon>
    </lineage>
</organism>
<name>A0A3N0VLH6_9GAMM</name>
<dbReference type="PROSITE" id="PS00455">
    <property type="entry name" value="AMP_BINDING"/>
    <property type="match status" value="1"/>
</dbReference>
<gene>
    <name evidence="5" type="ORF">ED208_03305</name>
</gene>
<evidence type="ECO:0000313" key="5">
    <source>
        <dbReference type="EMBL" id="ROH93561.1"/>
    </source>
</evidence>
<dbReference type="InterPro" id="IPR042099">
    <property type="entry name" value="ANL_N_sf"/>
</dbReference>
<dbReference type="PANTHER" id="PTHR43201">
    <property type="entry name" value="ACYL-COA SYNTHETASE"/>
    <property type="match status" value="1"/>
</dbReference>
<dbReference type="RefSeq" id="WP_123210416.1">
    <property type="nucleotide sequence ID" value="NZ_RJVO01000001.1"/>
</dbReference>
<feature type="domain" description="AMP-binding enzyme C-terminal" evidence="4">
    <location>
        <begin position="432"/>
        <end position="507"/>
    </location>
</feature>
<evidence type="ECO:0000256" key="1">
    <source>
        <dbReference type="ARBA" id="ARBA00006432"/>
    </source>
</evidence>
<dbReference type="Gene3D" id="3.40.50.12780">
    <property type="entry name" value="N-terminal domain of ligase-like"/>
    <property type="match status" value="1"/>
</dbReference>
<keyword evidence="2 5" id="KW-0436">Ligase</keyword>
<dbReference type="FunFam" id="3.40.50.12780:FF:000003">
    <property type="entry name" value="Long-chain-fatty-acid--CoA ligase FadD"/>
    <property type="match status" value="1"/>
</dbReference>
<evidence type="ECO:0000313" key="6">
    <source>
        <dbReference type="Proteomes" id="UP000282106"/>
    </source>
</evidence>
<dbReference type="InterPro" id="IPR020845">
    <property type="entry name" value="AMP-binding_CS"/>
</dbReference>
<accession>A0A3N0VLH6</accession>
<keyword evidence="6" id="KW-1185">Reference proteome</keyword>
<dbReference type="Gene3D" id="3.30.300.30">
    <property type="match status" value="1"/>
</dbReference>
<dbReference type="InterPro" id="IPR000873">
    <property type="entry name" value="AMP-dep_synth/lig_dom"/>
</dbReference>
<evidence type="ECO:0000256" key="2">
    <source>
        <dbReference type="ARBA" id="ARBA00022598"/>
    </source>
</evidence>
<proteinExistence type="inferred from homology"/>
<dbReference type="PANTHER" id="PTHR43201:SF5">
    <property type="entry name" value="MEDIUM-CHAIN ACYL-COA LIGASE ACSF2, MITOCHONDRIAL"/>
    <property type="match status" value="1"/>
</dbReference>
<sequence>MQLTLPLAFAESVRKFADRPALIGEDGRSFSYAQLDAQRRTAAQALIALGVQPKDRVALWAQNTPEWVIAALAVQSIGAVLVPVNTRMRGQEVAYVLERSQAKLLFTCGRFLDQYFPALLEGHRPASLEQLIVLRDAQDGDTTWAQFLNRAEGVDPAEVDRRAAQVRPSDLMDIMFTSGTTGQPKGVMSAHGQNLRVSLEWGKRVELVPEDRYLVINPFFHAFGYKAGWLTALLYGCAILPHAVFDAAAVMKRIERDRISVLPGPPTLFISLLNSPERARTDLSSLRATMTGAATVAPSLIEQMRAELHFKVLLTGYGLTEASGMVSFCHSTDDAETVARTCGKPIPDTEVKCIDEEGNRLPHGVAGELLVRGYNVMQGYLDNPKATAEAIDAEGWLHTGDVAVIDERGYIRITDRLKDMYITGGFNCYPAEIERMMSAHPAIAQVAVIGVPCERQGEVGKAYVTLRPGQSVDEKSLIAWCREQMANYKVPRHIEIVEALPTNASGKVMKFQLPR</sequence>